<dbReference type="SUPFAM" id="SSF50249">
    <property type="entry name" value="Nucleic acid-binding proteins"/>
    <property type="match status" value="1"/>
</dbReference>
<feature type="domain" description="CSD" evidence="2">
    <location>
        <begin position="4"/>
        <end position="75"/>
    </location>
</feature>
<dbReference type="PROSITE" id="PS51857">
    <property type="entry name" value="CSD_2"/>
    <property type="match status" value="1"/>
</dbReference>
<protein>
    <submittedName>
        <fullName evidence="5">CSP domain-containing protein</fullName>
    </submittedName>
</protein>
<evidence type="ECO:0000256" key="1">
    <source>
        <dbReference type="SAM" id="MobiDB-lite"/>
    </source>
</evidence>
<dbReference type="EMBL" id="UYWY01022932">
    <property type="protein sequence ID" value="VDM46858.1"/>
    <property type="molecule type" value="Genomic_DNA"/>
</dbReference>
<dbReference type="PANTHER" id="PTHR11544">
    <property type="entry name" value="COLD SHOCK DOMAIN CONTAINING PROTEINS"/>
    <property type="match status" value="1"/>
</dbReference>
<keyword evidence="4" id="KW-1185">Reference proteome</keyword>
<dbReference type="InterPro" id="IPR050181">
    <property type="entry name" value="Cold_shock_domain"/>
</dbReference>
<reference evidence="3 4" key="2">
    <citation type="submission" date="2018-11" db="EMBL/GenBank/DDBJ databases">
        <authorList>
            <consortium name="Pathogen Informatics"/>
        </authorList>
    </citation>
    <scope>NUCLEOTIDE SEQUENCE [LARGE SCALE GENOMIC DNA]</scope>
</reference>
<evidence type="ECO:0000259" key="2">
    <source>
        <dbReference type="PROSITE" id="PS51857"/>
    </source>
</evidence>
<proteinExistence type="predicted"/>
<dbReference type="Gene3D" id="2.40.50.140">
    <property type="entry name" value="Nucleic acid-binding proteins"/>
    <property type="match status" value="1"/>
</dbReference>
<dbReference type="CDD" id="cd04458">
    <property type="entry name" value="CSP_CDS"/>
    <property type="match status" value="1"/>
</dbReference>
<dbReference type="InterPro" id="IPR012340">
    <property type="entry name" value="NA-bd_OB-fold"/>
</dbReference>
<dbReference type="Proteomes" id="UP000050794">
    <property type="component" value="Unassembled WGS sequence"/>
</dbReference>
<accession>A0A183V467</accession>
<sequence length="104" mass="11603">RFLGVTGKVKWYSVRYHYGFIARDDDRANDVFVHQTAIAKSRIIKQYLRTLGDGEDVVFDIVEGKQGAEAANVTGPDGAPVSTCKNTNGPRIPIPLHPHSIRRR</sequence>
<dbReference type="AlphaFoldDB" id="A0A183V467"/>
<name>A0A183V467_TOXCA</name>
<evidence type="ECO:0000313" key="5">
    <source>
        <dbReference type="WBParaSite" id="TCNE_0001553801-mRNA-1"/>
    </source>
</evidence>
<dbReference type="GO" id="GO:0003676">
    <property type="term" value="F:nucleic acid binding"/>
    <property type="evidence" value="ECO:0007669"/>
    <property type="project" value="InterPro"/>
</dbReference>
<dbReference type="InterPro" id="IPR011129">
    <property type="entry name" value="CSD"/>
</dbReference>
<evidence type="ECO:0000313" key="3">
    <source>
        <dbReference type="EMBL" id="VDM46858.1"/>
    </source>
</evidence>
<reference evidence="5" key="1">
    <citation type="submission" date="2016-06" db="UniProtKB">
        <authorList>
            <consortium name="WormBaseParasite"/>
        </authorList>
    </citation>
    <scope>IDENTIFICATION</scope>
</reference>
<dbReference type="FunFam" id="2.40.50.140:FF:000274">
    <property type="entry name" value="Mitochondrial RNA binding protein"/>
    <property type="match status" value="1"/>
</dbReference>
<dbReference type="PRINTS" id="PR00050">
    <property type="entry name" value="COLDSHOCK"/>
</dbReference>
<feature type="region of interest" description="Disordered" evidence="1">
    <location>
        <begin position="71"/>
        <end position="104"/>
    </location>
</feature>
<dbReference type="InterPro" id="IPR002059">
    <property type="entry name" value="CSP_DNA-bd"/>
</dbReference>
<evidence type="ECO:0000313" key="4">
    <source>
        <dbReference type="Proteomes" id="UP000050794"/>
    </source>
</evidence>
<dbReference type="SMART" id="SM00357">
    <property type="entry name" value="CSP"/>
    <property type="match status" value="1"/>
</dbReference>
<dbReference type="WBParaSite" id="TCNE_0001553801-mRNA-1">
    <property type="protein sequence ID" value="TCNE_0001553801-mRNA-1"/>
    <property type="gene ID" value="TCNE_0001553801"/>
</dbReference>
<organism evidence="4 5">
    <name type="scientific">Toxocara canis</name>
    <name type="common">Canine roundworm</name>
    <dbReference type="NCBI Taxonomy" id="6265"/>
    <lineage>
        <taxon>Eukaryota</taxon>
        <taxon>Metazoa</taxon>
        <taxon>Ecdysozoa</taxon>
        <taxon>Nematoda</taxon>
        <taxon>Chromadorea</taxon>
        <taxon>Rhabditida</taxon>
        <taxon>Spirurina</taxon>
        <taxon>Ascaridomorpha</taxon>
        <taxon>Ascaridoidea</taxon>
        <taxon>Toxocaridae</taxon>
        <taxon>Toxocara</taxon>
    </lineage>
</organism>
<gene>
    <name evidence="3" type="ORF">TCNE_LOCUS15537</name>
</gene>
<dbReference type="Pfam" id="PF00313">
    <property type="entry name" value="CSD"/>
    <property type="match status" value="1"/>
</dbReference>